<feature type="region of interest" description="Disordered" evidence="1">
    <location>
        <begin position="56"/>
        <end position="85"/>
    </location>
</feature>
<comment type="caution">
    <text evidence="4">The sequence shown here is derived from an EMBL/GenBank/DDBJ whole genome shotgun (WGS) entry which is preliminary data.</text>
</comment>
<dbReference type="AlphaFoldDB" id="A0A9X3S372"/>
<feature type="domain" description="DUF1707" evidence="3">
    <location>
        <begin position="6"/>
        <end position="58"/>
    </location>
</feature>
<feature type="transmembrane region" description="Helical" evidence="2">
    <location>
        <begin position="118"/>
        <end position="142"/>
    </location>
</feature>
<proteinExistence type="predicted"/>
<sequence>MTYSELRASDAERERVVTFLREHALLGRLTDDELEDRIGLAYASVTVGDLEKLIGDLPRANHPSRRAPAPRPRTAARPSRHRQHGPPPALIGLGIGALLVSGVGVAIVVAIVAVAVALLAVVFAASMVLGPLLLVALLVIAIGKRHHRRPQSSHWHPQY</sequence>
<keyword evidence="2" id="KW-0472">Membrane</keyword>
<evidence type="ECO:0000256" key="1">
    <source>
        <dbReference type="SAM" id="MobiDB-lite"/>
    </source>
</evidence>
<gene>
    <name evidence="4" type="ORF">OM076_28900</name>
</gene>
<keyword evidence="2" id="KW-0812">Transmembrane</keyword>
<name>A0A9X3S372_9ACTN</name>
<feature type="transmembrane region" description="Helical" evidence="2">
    <location>
        <begin position="89"/>
        <end position="112"/>
    </location>
</feature>
<keyword evidence="5" id="KW-1185">Reference proteome</keyword>
<evidence type="ECO:0000313" key="4">
    <source>
        <dbReference type="EMBL" id="MDA0164324.1"/>
    </source>
</evidence>
<keyword evidence="2" id="KW-1133">Transmembrane helix</keyword>
<evidence type="ECO:0000256" key="2">
    <source>
        <dbReference type="SAM" id="Phobius"/>
    </source>
</evidence>
<evidence type="ECO:0000313" key="5">
    <source>
        <dbReference type="Proteomes" id="UP001149140"/>
    </source>
</evidence>
<dbReference type="InterPro" id="IPR012551">
    <property type="entry name" value="DUF1707_SHOCT-like"/>
</dbReference>
<evidence type="ECO:0000259" key="3">
    <source>
        <dbReference type="Pfam" id="PF08044"/>
    </source>
</evidence>
<reference evidence="4" key="1">
    <citation type="submission" date="2022-10" db="EMBL/GenBank/DDBJ databases">
        <title>The WGS of Solirubrobacter ginsenosidimutans DSM 21036.</title>
        <authorList>
            <person name="Jiang Z."/>
        </authorList>
    </citation>
    <scope>NUCLEOTIDE SEQUENCE</scope>
    <source>
        <strain evidence="4">DSM 21036</strain>
    </source>
</reference>
<dbReference type="PANTHER" id="PTHR40763:SF4">
    <property type="entry name" value="DUF1707 DOMAIN-CONTAINING PROTEIN"/>
    <property type="match status" value="1"/>
</dbReference>
<organism evidence="4 5">
    <name type="scientific">Solirubrobacter ginsenosidimutans</name>
    <dbReference type="NCBI Taxonomy" id="490573"/>
    <lineage>
        <taxon>Bacteria</taxon>
        <taxon>Bacillati</taxon>
        <taxon>Actinomycetota</taxon>
        <taxon>Thermoleophilia</taxon>
        <taxon>Solirubrobacterales</taxon>
        <taxon>Solirubrobacteraceae</taxon>
        <taxon>Solirubrobacter</taxon>
    </lineage>
</organism>
<dbReference type="Proteomes" id="UP001149140">
    <property type="component" value="Unassembled WGS sequence"/>
</dbReference>
<dbReference type="RefSeq" id="WP_270043575.1">
    <property type="nucleotide sequence ID" value="NZ_JAPDOD010000032.1"/>
</dbReference>
<accession>A0A9X3S372</accession>
<protein>
    <submittedName>
        <fullName evidence="4">DUF1707 domain-containing protein</fullName>
    </submittedName>
</protein>
<dbReference type="EMBL" id="JAPDOD010000032">
    <property type="protein sequence ID" value="MDA0164324.1"/>
    <property type="molecule type" value="Genomic_DNA"/>
</dbReference>
<dbReference type="Pfam" id="PF08044">
    <property type="entry name" value="DUF1707"/>
    <property type="match status" value="1"/>
</dbReference>
<dbReference type="PANTHER" id="PTHR40763">
    <property type="entry name" value="MEMBRANE PROTEIN-RELATED"/>
    <property type="match status" value="1"/>
</dbReference>